<reference evidence="2" key="1">
    <citation type="journal article" date="2019" name="Int. J. Syst. Evol. Microbiol.">
        <title>The Global Catalogue of Microorganisms (GCM) 10K type strain sequencing project: providing services to taxonomists for standard genome sequencing and annotation.</title>
        <authorList>
            <consortium name="The Broad Institute Genomics Platform"/>
            <consortium name="The Broad Institute Genome Sequencing Center for Infectious Disease"/>
            <person name="Wu L."/>
            <person name="Ma J."/>
        </authorList>
    </citation>
    <scope>NUCLEOTIDE SEQUENCE [LARGE SCALE GENOMIC DNA]</scope>
    <source>
        <strain evidence="2">CCUG 55074</strain>
    </source>
</reference>
<proteinExistence type="predicted"/>
<accession>A0ABW3T0X9</accession>
<evidence type="ECO:0000313" key="1">
    <source>
        <dbReference type="EMBL" id="MFD1190036.1"/>
    </source>
</evidence>
<gene>
    <name evidence="1" type="ORF">ACFQ27_05540</name>
</gene>
<dbReference type="Proteomes" id="UP001597216">
    <property type="component" value="Unassembled WGS sequence"/>
</dbReference>
<organism evidence="1 2">
    <name type="scientific">Phenylobacterium conjunctum</name>
    <dbReference type="NCBI Taxonomy" id="1298959"/>
    <lineage>
        <taxon>Bacteria</taxon>
        <taxon>Pseudomonadati</taxon>
        <taxon>Pseudomonadota</taxon>
        <taxon>Alphaproteobacteria</taxon>
        <taxon>Caulobacterales</taxon>
        <taxon>Caulobacteraceae</taxon>
        <taxon>Phenylobacterium</taxon>
    </lineage>
</organism>
<dbReference type="RefSeq" id="WP_377352906.1">
    <property type="nucleotide sequence ID" value="NZ_JBHTLQ010000008.1"/>
</dbReference>
<comment type="caution">
    <text evidence="1">The sequence shown here is derived from an EMBL/GenBank/DDBJ whole genome shotgun (WGS) entry which is preliminary data.</text>
</comment>
<name>A0ABW3T0X9_9CAUL</name>
<protein>
    <submittedName>
        <fullName evidence="1">Uncharacterized protein</fullName>
    </submittedName>
</protein>
<sequence length="93" mass="10106">MTGYVIGVLVELSGEPAPVRCYFALGIEDRAKAEWTAVDAAQDVGRIASSPYKGQEPVEMLAELTAARMKTLGLKPGEVRALGVNWPRRWMTG</sequence>
<keyword evidence="2" id="KW-1185">Reference proteome</keyword>
<dbReference type="EMBL" id="JBHTLQ010000008">
    <property type="protein sequence ID" value="MFD1190036.1"/>
    <property type="molecule type" value="Genomic_DNA"/>
</dbReference>
<evidence type="ECO:0000313" key="2">
    <source>
        <dbReference type="Proteomes" id="UP001597216"/>
    </source>
</evidence>